<protein>
    <submittedName>
        <fullName evidence="1">Haloacid dehalogenase-like hydrolase</fullName>
    </submittedName>
</protein>
<dbReference type="SUPFAM" id="SSF56784">
    <property type="entry name" value="HAD-like"/>
    <property type="match status" value="1"/>
</dbReference>
<organism evidence="1 2">
    <name type="scientific">Candidatus Ornithocaccomicrobium faecavium</name>
    <dbReference type="NCBI Taxonomy" id="2840890"/>
    <lineage>
        <taxon>Bacteria</taxon>
        <taxon>Bacillati</taxon>
        <taxon>Bacillota</taxon>
        <taxon>Clostridia</taxon>
        <taxon>Candidatus Ornithocaccomicrobium</taxon>
    </lineage>
</organism>
<name>A0A9D1P4W9_9FIRM</name>
<dbReference type="GO" id="GO:0016787">
    <property type="term" value="F:hydrolase activity"/>
    <property type="evidence" value="ECO:0007669"/>
    <property type="project" value="UniProtKB-KW"/>
</dbReference>
<comment type="caution">
    <text evidence="1">The sequence shown here is derived from an EMBL/GenBank/DDBJ whole genome shotgun (WGS) entry which is preliminary data.</text>
</comment>
<reference evidence="1" key="1">
    <citation type="submission" date="2020-10" db="EMBL/GenBank/DDBJ databases">
        <authorList>
            <person name="Gilroy R."/>
        </authorList>
    </citation>
    <scope>NUCLEOTIDE SEQUENCE</scope>
    <source>
        <strain evidence="1">CHK183-6373</strain>
    </source>
</reference>
<accession>A0A9D1P4W9</accession>
<dbReference type="Gene3D" id="3.40.50.1000">
    <property type="entry name" value="HAD superfamily/HAD-like"/>
    <property type="match status" value="1"/>
</dbReference>
<evidence type="ECO:0000313" key="2">
    <source>
        <dbReference type="Proteomes" id="UP000886884"/>
    </source>
</evidence>
<gene>
    <name evidence="1" type="ORF">IAA64_01540</name>
</gene>
<sequence>MQTMPIAALIYDFDLTLSPRYMQEYAYLPGIRMDPPEFWGACRDFQEANQVDGVLAYMYMVVEKAKGVMELTRGTFHQLGAQVEFFPGVEGWFERINAYGASIGVAVEHYIISSGLKEIIEGSSIAKAFAGIFAASFVYDANERPIWPATAVNYTAKTQYLFRINKGILDITNDEDLNDYTPEEKRRVPFPNMIYIGDGLTDVPCMKMVRQKGGSSIALHSGTDTRLTDQMILVNRADYATQADYRPGSELDETVRMQLHYIRCAHDCRRRHTEQYDRARARSGWSPNEPLPQR</sequence>
<dbReference type="InterPro" id="IPR023214">
    <property type="entry name" value="HAD_sf"/>
</dbReference>
<dbReference type="AlphaFoldDB" id="A0A9D1P4W9"/>
<evidence type="ECO:0000313" key="1">
    <source>
        <dbReference type="EMBL" id="HIV26626.1"/>
    </source>
</evidence>
<dbReference type="EMBL" id="DVOT01000028">
    <property type="protein sequence ID" value="HIV26626.1"/>
    <property type="molecule type" value="Genomic_DNA"/>
</dbReference>
<proteinExistence type="predicted"/>
<keyword evidence="1" id="KW-0378">Hydrolase</keyword>
<dbReference type="InterPro" id="IPR036412">
    <property type="entry name" value="HAD-like_sf"/>
</dbReference>
<dbReference type="Proteomes" id="UP000886884">
    <property type="component" value="Unassembled WGS sequence"/>
</dbReference>
<reference evidence="1" key="2">
    <citation type="journal article" date="2021" name="PeerJ">
        <title>Extensive microbial diversity within the chicken gut microbiome revealed by metagenomics and culture.</title>
        <authorList>
            <person name="Gilroy R."/>
            <person name="Ravi A."/>
            <person name="Getino M."/>
            <person name="Pursley I."/>
            <person name="Horton D.L."/>
            <person name="Alikhan N.F."/>
            <person name="Baker D."/>
            <person name="Gharbi K."/>
            <person name="Hall N."/>
            <person name="Watson M."/>
            <person name="Adriaenssens E.M."/>
            <person name="Foster-Nyarko E."/>
            <person name="Jarju S."/>
            <person name="Secka A."/>
            <person name="Antonio M."/>
            <person name="Oren A."/>
            <person name="Chaudhuri R.R."/>
            <person name="La Ragione R."/>
            <person name="Hildebrand F."/>
            <person name="Pallen M.J."/>
        </authorList>
    </citation>
    <scope>NUCLEOTIDE SEQUENCE</scope>
    <source>
        <strain evidence="1">CHK183-6373</strain>
    </source>
</reference>